<dbReference type="Proteomes" id="UP000244037">
    <property type="component" value="Unassembled WGS sequence"/>
</dbReference>
<feature type="compositionally biased region" description="Low complexity" evidence="1">
    <location>
        <begin position="1"/>
        <end position="22"/>
    </location>
</feature>
<protein>
    <submittedName>
        <fullName evidence="2">Uncharacterized protein</fullName>
    </submittedName>
</protein>
<evidence type="ECO:0000313" key="2">
    <source>
        <dbReference type="EMBL" id="PTW47706.1"/>
    </source>
</evidence>
<evidence type="ECO:0000256" key="1">
    <source>
        <dbReference type="SAM" id="MobiDB-lite"/>
    </source>
</evidence>
<comment type="caution">
    <text evidence="2">The sequence shown here is derived from an EMBL/GenBank/DDBJ whole genome shotgun (WGS) entry which is preliminary data.</text>
</comment>
<accession>A0A8E2VIF4</accession>
<reference evidence="2 3" key="1">
    <citation type="submission" date="2018-04" db="EMBL/GenBank/DDBJ databases">
        <title>Genomic Encyclopedia of Archaeal and Bacterial Type Strains, Phase II (KMG-II): from individual species to whole genera.</title>
        <authorList>
            <person name="Goeker M."/>
        </authorList>
    </citation>
    <scope>NUCLEOTIDE SEQUENCE [LARGE SCALE GENOMIC DNA]</scope>
    <source>
        <strain evidence="2 3">DSM 19783</strain>
    </source>
</reference>
<name>A0A8E2VIF4_9RHOB</name>
<gene>
    <name evidence="2" type="ORF">C8N38_10963</name>
</gene>
<keyword evidence="3" id="KW-1185">Reference proteome</keyword>
<dbReference type="EMBL" id="QAYC01000009">
    <property type="protein sequence ID" value="PTW47706.1"/>
    <property type="molecule type" value="Genomic_DNA"/>
</dbReference>
<organism evidence="2 3">
    <name type="scientific">Rhodovulum kholense</name>
    <dbReference type="NCBI Taxonomy" id="453584"/>
    <lineage>
        <taxon>Bacteria</taxon>
        <taxon>Pseudomonadati</taxon>
        <taxon>Pseudomonadota</taxon>
        <taxon>Alphaproteobacteria</taxon>
        <taxon>Rhodobacterales</taxon>
        <taxon>Paracoccaceae</taxon>
        <taxon>Rhodovulum</taxon>
    </lineage>
</organism>
<feature type="region of interest" description="Disordered" evidence="1">
    <location>
        <begin position="1"/>
        <end position="33"/>
    </location>
</feature>
<proteinExistence type="predicted"/>
<evidence type="ECO:0000313" key="3">
    <source>
        <dbReference type="Proteomes" id="UP000244037"/>
    </source>
</evidence>
<sequence length="357" mass="39817">MQTARPRAVRTARPTSARTAPTQSRMQAPPDTALDSLTETADRSTPVRALVALQRLAAAPAASPAPIQRLLDTGNSFDIFKTEIRGRNPKQNKDLDTALRQLYTAAKDAKVTIPYDWLVGQAKQAGNSAKAVRGLISGLEERAASMRDSDLSGDRGHMMGRHLTVDREFQEDRLRRTPNLDQVTRLDPRTYEVQKYQNYVDHLRKHVLDDIRQIMKDTAKTVGNRMEDEEFQALTNNGARQTYLREFVGSLDNTVDTDVYMLDVTITLRVTNNPAVIGLKWEPSVESVDTFSKIITARDPKEEHSADKYIEYDAHETVTMYWGSNAPALEGIALGTSADTLQGLVQSLDLPMGVTQF</sequence>
<dbReference type="AlphaFoldDB" id="A0A8E2VIF4"/>